<dbReference type="EMBL" id="JAHQIW010004882">
    <property type="protein sequence ID" value="KAJ1364176.1"/>
    <property type="molecule type" value="Genomic_DNA"/>
</dbReference>
<proteinExistence type="predicted"/>
<organism evidence="1 2">
    <name type="scientific">Parelaphostrongylus tenuis</name>
    <name type="common">Meningeal worm</name>
    <dbReference type="NCBI Taxonomy" id="148309"/>
    <lineage>
        <taxon>Eukaryota</taxon>
        <taxon>Metazoa</taxon>
        <taxon>Ecdysozoa</taxon>
        <taxon>Nematoda</taxon>
        <taxon>Chromadorea</taxon>
        <taxon>Rhabditida</taxon>
        <taxon>Rhabditina</taxon>
        <taxon>Rhabditomorpha</taxon>
        <taxon>Strongyloidea</taxon>
        <taxon>Metastrongylidae</taxon>
        <taxon>Parelaphostrongylus</taxon>
    </lineage>
</organism>
<comment type="caution">
    <text evidence="1">The sequence shown here is derived from an EMBL/GenBank/DDBJ whole genome shotgun (WGS) entry which is preliminary data.</text>
</comment>
<dbReference type="Proteomes" id="UP001196413">
    <property type="component" value="Unassembled WGS sequence"/>
</dbReference>
<accession>A0AAD5N7C0</accession>
<sequence>MSKLRNTSLKRYWIFRKVALHCIEPHTLADATDEFLSQIAAVPPGICSAETRWEPRETELKQTRTVGMLYATYEDDGEDENSGEGHTARITRTGTCFGGLVEDLK</sequence>
<dbReference type="AlphaFoldDB" id="A0AAD5N7C0"/>
<gene>
    <name evidence="1" type="ORF">KIN20_024204</name>
</gene>
<evidence type="ECO:0000313" key="2">
    <source>
        <dbReference type="Proteomes" id="UP001196413"/>
    </source>
</evidence>
<evidence type="ECO:0000313" key="1">
    <source>
        <dbReference type="EMBL" id="KAJ1364176.1"/>
    </source>
</evidence>
<name>A0AAD5N7C0_PARTN</name>
<keyword evidence="2" id="KW-1185">Reference proteome</keyword>
<protein>
    <submittedName>
        <fullName evidence="1">Uncharacterized protein</fullName>
    </submittedName>
</protein>
<reference evidence="1" key="1">
    <citation type="submission" date="2021-06" db="EMBL/GenBank/DDBJ databases">
        <title>Parelaphostrongylus tenuis whole genome reference sequence.</title>
        <authorList>
            <person name="Garwood T.J."/>
            <person name="Larsen P.A."/>
            <person name="Fountain-Jones N.M."/>
            <person name="Garbe J.R."/>
            <person name="Macchietto M.G."/>
            <person name="Kania S.A."/>
            <person name="Gerhold R.W."/>
            <person name="Richards J.E."/>
            <person name="Wolf T.M."/>
        </authorList>
    </citation>
    <scope>NUCLEOTIDE SEQUENCE</scope>
    <source>
        <strain evidence="1">MNPRO001-30</strain>
        <tissue evidence="1">Meninges</tissue>
    </source>
</reference>